<keyword evidence="1" id="KW-0863">Zinc-finger</keyword>
<evidence type="ECO:0000259" key="3">
    <source>
        <dbReference type="PROSITE" id="PS50158"/>
    </source>
</evidence>
<evidence type="ECO:0000256" key="1">
    <source>
        <dbReference type="PROSITE-ProRule" id="PRU00047"/>
    </source>
</evidence>
<name>A0A0V1KKN9_9BILA</name>
<feature type="compositionally biased region" description="Polar residues" evidence="2">
    <location>
        <begin position="839"/>
        <end position="855"/>
    </location>
</feature>
<protein>
    <recommendedName>
        <fullName evidence="3">CCHC-type domain-containing protein</fullName>
    </recommendedName>
</protein>
<dbReference type="PANTHER" id="PTHR47331:SF5">
    <property type="entry name" value="RIBONUCLEASE H"/>
    <property type="match status" value="1"/>
</dbReference>
<gene>
    <name evidence="4" type="ORF">T02_2054</name>
</gene>
<comment type="caution">
    <text evidence="4">The sequence shown here is derived from an EMBL/GenBank/DDBJ whole genome shotgun (WGS) entry which is preliminary data.</text>
</comment>
<feature type="region of interest" description="Disordered" evidence="2">
    <location>
        <begin position="561"/>
        <end position="596"/>
    </location>
</feature>
<feature type="region of interest" description="Disordered" evidence="2">
    <location>
        <begin position="881"/>
        <end position="941"/>
    </location>
</feature>
<evidence type="ECO:0000256" key="2">
    <source>
        <dbReference type="SAM" id="MobiDB-lite"/>
    </source>
</evidence>
<dbReference type="Proteomes" id="UP000054721">
    <property type="component" value="Unassembled WGS sequence"/>
</dbReference>
<feature type="compositionally biased region" description="Polar residues" evidence="2">
    <location>
        <begin position="786"/>
        <end position="796"/>
    </location>
</feature>
<feature type="compositionally biased region" description="Polar residues" evidence="2">
    <location>
        <begin position="994"/>
        <end position="1011"/>
    </location>
</feature>
<dbReference type="InterPro" id="IPR005312">
    <property type="entry name" value="DUF1759"/>
</dbReference>
<reference evidence="4 5" key="1">
    <citation type="submission" date="2015-05" db="EMBL/GenBank/DDBJ databases">
        <title>Evolution of Trichinella species and genotypes.</title>
        <authorList>
            <person name="Korhonen P.K."/>
            <person name="Edoardo P."/>
            <person name="Giuseppe L.R."/>
            <person name="Gasser R.B."/>
        </authorList>
    </citation>
    <scope>NUCLEOTIDE SEQUENCE [LARGE SCALE GENOMIC DNA]</scope>
    <source>
        <strain evidence="4">ISS10</strain>
    </source>
</reference>
<dbReference type="OrthoDB" id="5863857at2759"/>
<organism evidence="4 5">
    <name type="scientific">Trichinella nativa</name>
    <dbReference type="NCBI Taxonomy" id="6335"/>
    <lineage>
        <taxon>Eukaryota</taxon>
        <taxon>Metazoa</taxon>
        <taxon>Ecdysozoa</taxon>
        <taxon>Nematoda</taxon>
        <taxon>Enoplea</taxon>
        <taxon>Dorylaimia</taxon>
        <taxon>Trichinellida</taxon>
        <taxon>Trichinellidae</taxon>
        <taxon>Trichinella</taxon>
    </lineage>
</organism>
<dbReference type="STRING" id="6335.A0A0V1KKN9"/>
<dbReference type="InterPro" id="IPR001878">
    <property type="entry name" value="Znf_CCHC"/>
</dbReference>
<dbReference type="PROSITE" id="PS50158">
    <property type="entry name" value="ZF_CCHC"/>
    <property type="match status" value="1"/>
</dbReference>
<evidence type="ECO:0000313" key="4">
    <source>
        <dbReference type="EMBL" id="KRZ47823.1"/>
    </source>
</evidence>
<dbReference type="SMART" id="SM00343">
    <property type="entry name" value="ZnF_C2HC"/>
    <property type="match status" value="1"/>
</dbReference>
<feature type="region of interest" description="Disordered" evidence="2">
    <location>
        <begin position="966"/>
        <end position="1019"/>
    </location>
</feature>
<dbReference type="GO" id="GO:0019899">
    <property type="term" value="F:enzyme binding"/>
    <property type="evidence" value="ECO:0007669"/>
    <property type="project" value="UniProtKB-ARBA"/>
</dbReference>
<dbReference type="GO" id="GO:0003676">
    <property type="term" value="F:nucleic acid binding"/>
    <property type="evidence" value="ECO:0007669"/>
    <property type="project" value="InterPro"/>
</dbReference>
<keyword evidence="1" id="KW-0479">Metal-binding</keyword>
<dbReference type="EMBL" id="JYDW01000553">
    <property type="protein sequence ID" value="KRZ47823.1"/>
    <property type="molecule type" value="Genomic_DNA"/>
</dbReference>
<feature type="region of interest" description="Disordered" evidence="2">
    <location>
        <begin position="767"/>
        <end position="855"/>
    </location>
</feature>
<proteinExistence type="predicted"/>
<feature type="compositionally biased region" description="Basic residues" evidence="2">
    <location>
        <begin position="885"/>
        <end position="898"/>
    </location>
</feature>
<accession>A0A0V1KKN9</accession>
<feature type="compositionally biased region" description="Basic and acidic residues" evidence="2">
    <location>
        <begin position="899"/>
        <end position="925"/>
    </location>
</feature>
<keyword evidence="1" id="KW-0862">Zinc</keyword>
<feature type="region of interest" description="Disordered" evidence="2">
    <location>
        <begin position="243"/>
        <end position="276"/>
    </location>
</feature>
<evidence type="ECO:0000313" key="5">
    <source>
        <dbReference type="Proteomes" id="UP000054721"/>
    </source>
</evidence>
<keyword evidence="5" id="KW-1185">Reference proteome</keyword>
<feature type="compositionally biased region" description="Basic and acidic residues" evidence="2">
    <location>
        <begin position="566"/>
        <end position="580"/>
    </location>
</feature>
<feature type="region of interest" description="Disordered" evidence="2">
    <location>
        <begin position="485"/>
        <end position="508"/>
    </location>
</feature>
<dbReference type="InterPro" id="IPR036875">
    <property type="entry name" value="Znf_CCHC_sf"/>
</dbReference>
<dbReference type="AlphaFoldDB" id="A0A0V1KKN9"/>
<dbReference type="SUPFAM" id="SSF57756">
    <property type="entry name" value="Retrovirus zinc finger-like domains"/>
    <property type="match status" value="1"/>
</dbReference>
<sequence length="1019" mass="111791">MPQYMELNLDGEERQAAIDDWALCRQNYRVRKSRARARMIEARREGPIGSCSVSAGLPAVRSSNGRLPEITLPKFTGKVLEFPSFWAQFEANVHKRRDLDNATKFTYLLSNTEGTARNAIEGIPLTPENYSQAVDILKKRFGRPRQVIREHLAALWREPACREMTAQGIQALVDEVTKHLRCLTALDKDPFAGRLPVSEALMPMLLDKSPPRTNKGLGHQHRAGCNRGRRQLAKFAQWQAGLLSTSRGEETKPSASRHEERTPSSKPLRPERRSVDRIRSTAAALAVVAAKGCPFCSGGHKAEACEKFQQADLPGRRDMARTKEVCFRCLETGHMAKGCREGRPCGVDGCRQLHHKLLHPSPMTESTGSSGSDRTHPSLWAVRSTSGKGLQTARACAYGPNGKHVVVNCLLDTGTAVSFIRKDVAKILGLTGPHERCRFTALGGRVGPECRWRRVEFRLGAVGSSSRPDASTMVKALAIPRVCGKVQPGPAESSDGTPARTVPEGGRRQGTPLMVDVLVGINYYYELVTRRIRRAIGGSVAVETRLGWITCGRTARRRSLKAKVLSKGEDSDDSPRRKFGEVGSSGIAPAGNPAADGTVASKRLELEGSYGNLRVGKVGGCVDRERRLWRVDVRRGAVGSSGQPVASRRMGAFAIQRIREKIRQGEMDISDKSHEAAVTKMKRRQWLPIGVDVRIEIDYYFGFVTGRMRRRATGGPVALEALFGWVARGRASPRWTAEVGTFLANSGKSADVSWRKTGRIEAVKIVPEEDVPEGNKEALEKREETSTSGVEKSQVSLPRCSGQRGLPNVVKRTRNPWRKGPGWPAEPLQARQRSPEGSGRTTRLSQVGESPTGQSELALTMDDAADLRHSTIKGNAAGVWQTSVHRQRSVSKHQSAKGKHGDAERTEGELHRTEVTRKPLVKDENPDTPVSMGHPAVPPGRHVRTETRICHRHMVVDGHMVASLESEASPRHAATTLEAKQQGRPTMDERSDVESQGGSSASASRPRNSGDTIHGQERS</sequence>
<dbReference type="PANTHER" id="PTHR47331">
    <property type="entry name" value="PHD-TYPE DOMAIN-CONTAINING PROTEIN"/>
    <property type="match status" value="1"/>
</dbReference>
<dbReference type="GO" id="GO:0008270">
    <property type="term" value="F:zinc ion binding"/>
    <property type="evidence" value="ECO:0007669"/>
    <property type="project" value="UniProtKB-KW"/>
</dbReference>
<dbReference type="Pfam" id="PF03564">
    <property type="entry name" value="DUF1759"/>
    <property type="match status" value="1"/>
</dbReference>
<feature type="domain" description="CCHC-type" evidence="3">
    <location>
        <begin position="326"/>
        <end position="341"/>
    </location>
</feature>
<feature type="compositionally biased region" description="Basic and acidic residues" evidence="2">
    <location>
        <begin position="773"/>
        <end position="785"/>
    </location>
</feature>
<feature type="compositionally biased region" description="Basic and acidic residues" evidence="2">
    <location>
        <begin position="247"/>
        <end position="276"/>
    </location>
</feature>